<dbReference type="InterPro" id="IPR029058">
    <property type="entry name" value="AB_hydrolase_fold"/>
</dbReference>
<comment type="caution">
    <text evidence="3">The sequence shown here is derived from an EMBL/GenBank/DDBJ whole genome shotgun (WGS) entry which is preliminary data.</text>
</comment>
<dbReference type="SUPFAM" id="SSF53474">
    <property type="entry name" value="alpha/beta-Hydrolases"/>
    <property type="match status" value="1"/>
</dbReference>
<dbReference type="PANTHER" id="PTHR48081">
    <property type="entry name" value="AB HYDROLASE SUPERFAMILY PROTEIN C4A8.06C"/>
    <property type="match status" value="1"/>
</dbReference>
<reference evidence="3 4" key="1">
    <citation type="submission" date="2018-10" db="EMBL/GenBank/DDBJ databases">
        <title>Fifty Aureobasidium pullulans genomes reveal a recombining polyextremotolerant generalist.</title>
        <authorList>
            <person name="Gostincar C."/>
            <person name="Turk M."/>
            <person name="Zajc J."/>
            <person name="Gunde-Cimerman N."/>
        </authorList>
    </citation>
    <scope>NUCLEOTIDE SEQUENCE [LARGE SCALE GENOMIC DNA]</scope>
    <source>
        <strain evidence="3 4">EXF-6604</strain>
    </source>
</reference>
<dbReference type="EMBL" id="QZBD01000111">
    <property type="protein sequence ID" value="THY28784.1"/>
    <property type="molecule type" value="Genomic_DNA"/>
</dbReference>
<dbReference type="Pfam" id="PF07859">
    <property type="entry name" value="Abhydrolase_3"/>
    <property type="match status" value="1"/>
</dbReference>
<protein>
    <submittedName>
        <fullName evidence="3">Lipase/esterase</fullName>
    </submittedName>
</protein>
<dbReference type="Proteomes" id="UP000306584">
    <property type="component" value="Unassembled WGS sequence"/>
</dbReference>
<evidence type="ECO:0000313" key="4">
    <source>
        <dbReference type="Proteomes" id="UP000306584"/>
    </source>
</evidence>
<gene>
    <name evidence="3" type="ORF">D6D01_03765</name>
</gene>
<dbReference type="InterPro" id="IPR013094">
    <property type="entry name" value="AB_hydrolase_3"/>
</dbReference>
<dbReference type="Gene3D" id="3.40.50.1820">
    <property type="entry name" value="alpha/beta hydrolase"/>
    <property type="match status" value="1"/>
</dbReference>
<sequence length="360" mass="39433">MDKLSSNISPIMRTKEEVAKLAEMDPELAEFLKSNPLPKGNWWDIKTFRAMRVEMEKKKLKALGSPAPHVEEEFKNVSMRDGFESQIKIHRPTGKSGGPLLVLIFGGGFVVGDNQQLTPYGRGFARAFDAVVVTVAYRLAPEHKFPTAPNDVEDTLLWLAKNAESLGADPSKGFVLGGISAGGNLTAVIAQKTLERKSLAHPLTGLWLCVPLVFPSGDLVPEKYKDVWFSHEQNAEAPILDKDAIDAIGAHLEPDVNSPLYSPFNSKNPHKGLPPTYIQVDGMDPLRDDGLIYEQVLSENGVETKLDIWPGLPHAHFGFLPFLSGSKKAVLDTFLGFGWLLGVDISPQKVQEVMVAPAGY</sequence>
<proteinExistence type="predicted"/>
<evidence type="ECO:0000256" key="1">
    <source>
        <dbReference type="ARBA" id="ARBA00022801"/>
    </source>
</evidence>
<dbReference type="InterPro" id="IPR050300">
    <property type="entry name" value="GDXG_lipolytic_enzyme"/>
</dbReference>
<name>A0A4S9LIG5_AURPU</name>
<dbReference type="AlphaFoldDB" id="A0A4S9LIG5"/>
<feature type="domain" description="Alpha/beta hydrolase fold-3" evidence="2">
    <location>
        <begin position="102"/>
        <end position="316"/>
    </location>
</feature>
<accession>A0A4S9LIG5</accession>
<evidence type="ECO:0000313" key="3">
    <source>
        <dbReference type="EMBL" id="THY28784.1"/>
    </source>
</evidence>
<dbReference type="PANTHER" id="PTHR48081:SF8">
    <property type="entry name" value="ALPHA_BETA HYDROLASE FOLD-3 DOMAIN-CONTAINING PROTEIN-RELATED"/>
    <property type="match status" value="1"/>
</dbReference>
<dbReference type="GO" id="GO:0016787">
    <property type="term" value="F:hydrolase activity"/>
    <property type="evidence" value="ECO:0007669"/>
    <property type="project" value="UniProtKB-KW"/>
</dbReference>
<keyword evidence="1" id="KW-0378">Hydrolase</keyword>
<organism evidence="3 4">
    <name type="scientific">Aureobasidium pullulans</name>
    <name type="common">Black yeast</name>
    <name type="synonym">Pullularia pullulans</name>
    <dbReference type="NCBI Taxonomy" id="5580"/>
    <lineage>
        <taxon>Eukaryota</taxon>
        <taxon>Fungi</taxon>
        <taxon>Dikarya</taxon>
        <taxon>Ascomycota</taxon>
        <taxon>Pezizomycotina</taxon>
        <taxon>Dothideomycetes</taxon>
        <taxon>Dothideomycetidae</taxon>
        <taxon>Dothideales</taxon>
        <taxon>Saccotheciaceae</taxon>
        <taxon>Aureobasidium</taxon>
    </lineage>
</organism>
<evidence type="ECO:0000259" key="2">
    <source>
        <dbReference type="Pfam" id="PF07859"/>
    </source>
</evidence>